<organism evidence="1 2">
    <name type="scientific">Luteolibacter arcticus</name>
    <dbReference type="NCBI Taxonomy" id="1581411"/>
    <lineage>
        <taxon>Bacteria</taxon>
        <taxon>Pseudomonadati</taxon>
        <taxon>Verrucomicrobiota</taxon>
        <taxon>Verrucomicrobiia</taxon>
        <taxon>Verrucomicrobiales</taxon>
        <taxon>Verrucomicrobiaceae</taxon>
        <taxon>Luteolibacter</taxon>
    </lineage>
</organism>
<sequence>MDAGDPSPLDETRPPTDDDLADLAARLNALGVKYVVVGGFAIISAGYVRATMDIDLLIETGEENERLVIEALSQLPEGAAAELRPGEVADYVVVRVCDDFTVDLMAKACGLSYQDVAHLIEIREHLGVSIPFASPKLLWKTKQTYREKDAVDRIFLRKLLEDRGEWPVE</sequence>
<gene>
    <name evidence="1" type="ORF">OKA05_06955</name>
</gene>
<comment type="caution">
    <text evidence="1">The sequence shown here is derived from an EMBL/GenBank/DDBJ whole genome shotgun (WGS) entry which is preliminary data.</text>
</comment>
<protein>
    <recommendedName>
        <fullName evidence="3">Nucleotidyltransferase family protein</fullName>
    </recommendedName>
</protein>
<dbReference type="SUPFAM" id="SSF81301">
    <property type="entry name" value="Nucleotidyltransferase"/>
    <property type="match status" value="1"/>
</dbReference>
<name>A0ABT3GF87_9BACT</name>
<dbReference type="RefSeq" id="WP_264486395.1">
    <property type="nucleotide sequence ID" value="NZ_JAPDDT010000002.1"/>
</dbReference>
<dbReference type="Proteomes" id="UP001320876">
    <property type="component" value="Unassembled WGS sequence"/>
</dbReference>
<accession>A0ABT3GF87</accession>
<reference evidence="1 2" key="1">
    <citation type="submission" date="2022-10" db="EMBL/GenBank/DDBJ databases">
        <title>Luteolibacter arcticus strain CCTCC AB 2014275, whole genome shotgun sequencing project.</title>
        <authorList>
            <person name="Zhao G."/>
            <person name="Shen L."/>
        </authorList>
    </citation>
    <scope>NUCLEOTIDE SEQUENCE [LARGE SCALE GENOMIC DNA]</scope>
    <source>
        <strain evidence="1 2">CCTCC AB 2014275</strain>
    </source>
</reference>
<evidence type="ECO:0000313" key="1">
    <source>
        <dbReference type="EMBL" id="MCW1922286.1"/>
    </source>
</evidence>
<dbReference type="EMBL" id="JAPDDT010000002">
    <property type="protein sequence ID" value="MCW1922286.1"/>
    <property type="molecule type" value="Genomic_DNA"/>
</dbReference>
<dbReference type="Gene3D" id="3.30.460.40">
    <property type="match status" value="1"/>
</dbReference>
<evidence type="ECO:0000313" key="2">
    <source>
        <dbReference type="Proteomes" id="UP001320876"/>
    </source>
</evidence>
<evidence type="ECO:0008006" key="3">
    <source>
        <dbReference type="Google" id="ProtNLM"/>
    </source>
</evidence>
<proteinExistence type="predicted"/>
<keyword evidence="2" id="KW-1185">Reference proteome</keyword>
<dbReference type="InterPro" id="IPR043519">
    <property type="entry name" value="NT_sf"/>
</dbReference>